<dbReference type="EMBL" id="VIVR01000001">
    <property type="protein sequence ID" value="TWE17172.1"/>
    <property type="molecule type" value="Genomic_DNA"/>
</dbReference>
<organism evidence="2 3">
    <name type="scientific">Kitasatospora atroaurantiaca</name>
    <dbReference type="NCBI Taxonomy" id="285545"/>
    <lineage>
        <taxon>Bacteria</taxon>
        <taxon>Bacillati</taxon>
        <taxon>Actinomycetota</taxon>
        <taxon>Actinomycetes</taxon>
        <taxon>Kitasatosporales</taxon>
        <taxon>Streptomycetaceae</taxon>
        <taxon>Kitasatospora</taxon>
    </lineage>
</organism>
<dbReference type="AlphaFoldDB" id="A0A561ENK3"/>
<feature type="region of interest" description="Disordered" evidence="1">
    <location>
        <begin position="1"/>
        <end position="23"/>
    </location>
</feature>
<evidence type="ECO:0000256" key="1">
    <source>
        <dbReference type="SAM" id="MobiDB-lite"/>
    </source>
</evidence>
<dbReference type="Proteomes" id="UP000318416">
    <property type="component" value="Unassembled WGS sequence"/>
</dbReference>
<evidence type="ECO:0000313" key="3">
    <source>
        <dbReference type="Proteomes" id="UP000318416"/>
    </source>
</evidence>
<accession>A0A561ENK3</accession>
<dbReference type="OrthoDB" id="3876794at2"/>
<keyword evidence="3" id="KW-1185">Reference proteome</keyword>
<comment type="caution">
    <text evidence="2">The sequence shown here is derived from an EMBL/GenBank/DDBJ whole genome shotgun (WGS) entry which is preliminary data.</text>
</comment>
<proteinExistence type="predicted"/>
<protein>
    <submittedName>
        <fullName evidence="2">Uncharacterized protein</fullName>
    </submittedName>
</protein>
<reference evidence="2 3" key="1">
    <citation type="submission" date="2019-06" db="EMBL/GenBank/DDBJ databases">
        <title>Sequencing the genomes of 1000 actinobacteria strains.</title>
        <authorList>
            <person name="Klenk H.-P."/>
        </authorList>
    </citation>
    <scope>NUCLEOTIDE SEQUENCE [LARGE SCALE GENOMIC DNA]</scope>
    <source>
        <strain evidence="2 3">DSM 41649</strain>
    </source>
</reference>
<name>A0A561ENK3_9ACTN</name>
<sequence length="72" mass="8015">MSADGRYIPEQLPERPRDGKRPLPGLWVIRDTKTGKLVLDSIGELDLYSTEDGANGWIRGNKYLSEVGCGRP</sequence>
<gene>
    <name evidence="2" type="ORF">FB465_2179</name>
</gene>
<evidence type="ECO:0000313" key="2">
    <source>
        <dbReference type="EMBL" id="TWE17172.1"/>
    </source>
</evidence>
<dbReference type="RefSeq" id="WP_145789780.1">
    <property type="nucleotide sequence ID" value="NZ_BAAABR010000089.1"/>
</dbReference>
<feature type="compositionally biased region" description="Basic and acidic residues" evidence="1">
    <location>
        <begin position="12"/>
        <end position="21"/>
    </location>
</feature>